<organism evidence="5 6">
    <name type="scientific">Nocardioides dokdonensis FR1436</name>
    <dbReference type="NCBI Taxonomy" id="1300347"/>
    <lineage>
        <taxon>Bacteria</taxon>
        <taxon>Bacillati</taxon>
        <taxon>Actinomycetota</taxon>
        <taxon>Actinomycetes</taxon>
        <taxon>Propionibacteriales</taxon>
        <taxon>Nocardioidaceae</taxon>
        <taxon>Nocardioides</taxon>
    </lineage>
</organism>
<gene>
    <name evidence="5" type="primary">gabD1</name>
    <name evidence="5" type="ORF">I601_1601</name>
</gene>
<dbReference type="PANTHER" id="PTHR43217:SF2">
    <property type="entry name" value="SUCCINATE-SEMIALDEHYDE DEHYDROGENASE [NADP(+)]"/>
    <property type="match status" value="1"/>
</dbReference>
<protein>
    <submittedName>
        <fullName evidence="5">Succinate-semialdehyde dehydrogenase [NADP(+)] 1</fullName>
        <ecNumber evidence="5">1.2.1.79</ecNumber>
    </submittedName>
</protein>
<dbReference type="AlphaFoldDB" id="A0A1A9GKB2"/>
<feature type="domain" description="Aldehyde dehydrogenase" evidence="4">
    <location>
        <begin position="3"/>
        <end position="442"/>
    </location>
</feature>
<evidence type="ECO:0000313" key="5">
    <source>
        <dbReference type="EMBL" id="ANH38033.1"/>
    </source>
</evidence>
<dbReference type="Pfam" id="PF00171">
    <property type="entry name" value="Aldedh"/>
    <property type="match status" value="1"/>
</dbReference>
<sequence length="446" mass="47359">MTTYAVTDPATGEQIRTFPTHTDDEVQDAVGRADTAFRTWSRSVSVPERAALVAKVAQLHRDRREDLAETMVREMGKPREEALGEVDFSADIYDYYAQNAADFLADEPVALLGGDGTAVVKKRPLGVLLGIMPWNFPAYQVARFAGPNLAAGNTIVLKHAPQCPESAAALEQLFADAGFPPGAYVNIYASNEQVEAVIADPRVQGVSLTGSERAGAAVAEIAGRHLKKVVLELGGSDPFIVLSTDDLDATVAAAVAARLDNTGQACNAGKRIIVHASLYDDFVERFTERMLATPAAPLSSLAAAERLEAQVSGAVADGASLAASGERRGAWYAPGVLSGVRPDHAAYHEELFGPVAMVLKAQDEAEAIEIANDTPYGLGSYVFTTDPEQAQRVAELIDAGMVFINGVGAEGAELPFGGIKRSGFGRELGRFGIEEFVNRKLVRTVA</sequence>
<dbReference type="Gene3D" id="3.40.605.10">
    <property type="entry name" value="Aldehyde Dehydrogenase, Chain A, domain 1"/>
    <property type="match status" value="1"/>
</dbReference>
<evidence type="ECO:0000259" key="4">
    <source>
        <dbReference type="Pfam" id="PF00171"/>
    </source>
</evidence>
<dbReference type="PROSITE" id="PS00070">
    <property type="entry name" value="ALDEHYDE_DEHYDR_CYS"/>
    <property type="match status" value="1"/>
</dbReference>
<keyword evidence="6" id="KW-1185">Reference proteome</keyword>
<dbReference type="InterPro" id="IPR047110">
    <property type="entry name" value="GABD/Sad-like"/>
</dbReference>
<dbReference type="InterPro" id="IPR016160">
    <property type="entry name" value="Ald_DH_CS_CYS"/>
</dbReference>
<dbReference type="GO" id="GO:0004030">
    <property type="term" value="F:aldehyde dehydrogenase [NAD(P)+] activity"/>
    <property type="evidence" value="ECO:0007669"/>
    <property type="project" value="InterPro"/>
</dbReference>
<dbReference type="InterPro" id="IPR016162">
    <property type="entry name" value="Ald_DH_N"/>
</dbReference>
<dbReference type="EMBL" id="CP015079">
    <property type="protein sequence ID" value="ANH38033.1"/>
    <property type="molecule type" value="Genomic_DNA"/>
</dbReference>
<evidence type="ECO:0000256" key="1">
    <source>
        <dbReference type="ARBA" id="ARBA00009986"/>
    </source>
</evidence>
<dbReference type="GO" id="GO:0036243">
    <property type="term" value="F:succinate-semialdehyde dehydrogenase (NADP+) activity"/>
    <property type="evidence" value="ECO:0007669"/>
    <property type="project" value="UniProtKB-EC"/>
</dbReference>
<dbReference type="EC" id="1.2.1.79" evidence="5"/>
<keyword evidence="3 5" id="KW-0560">Oxidoreductase</keyword>
<dbReference type="InterPro" id="IPR016163">
    <property type="entry name" value="Ald_DH_C"/>
</dbReference>
<dbReference type="PATRIC" id="fig|1300347.3.peg.1600"/>
<dbReference type="Proteomes" id="UP000077868">
    <property type="component" value="Chromosome"/>
</dbReference>
<dbReference type="InterPro" id="IPR015590">
    <property type="entry name" value="Aldehyde_DH_dom"/>
</dbReference>
<dbReference type="GO" id="GO:0004777">
    <property type="term" value="F:succinate-semialdehyde dehydrogenase (NAD+) activity"/>
    <property type="evidence" value="ECO:0007669"/>
    <property type="project" value="TreeGrafter"/>
</dbReference>
<comment type="similarity">
    <text evidence="1">Belongs to the aldehyde dehydrogenase family.</text>
</comment>
<accession>A0A1A9GKB2</accession>
<dbReference type="Gene3D" id="3.40.309.10">
    <property type="entry name" value="Aldehyde Dehydrogenase, Chain A, domain 2"/>
    <property type="match status" value="1"/>
</dbReference>
<dbReference type="STRING" id="1300347.I601_1601"/>
<keyword evidence="2" id="KW-0521">NADP</keyword>
<dbReference type="SUPFAM" id="SSF53720">
    <property type="entry name" value="ALDH-like"/>
    <property type="match status" value="1"/>
</dbReference>
<reference evidence="5 6" key="1">
    <citation type="submission" date="2016-03" db="EMBL/GenBank/DDBJ databases">
        <title>Complete genome sequence of a soil Actinobacterium, Nocardioides dokdonensis FR1436.</title>
        <authorList>
            <person name="Kwon S.-K."/>
            <person name="Kim K."/>
            <person name="Kim J.F."/>
        </authorList>
    </citation>
    <scope>NUCLEOTIDE SEQUENCE [LARGE SCALE GENOMIC DNA]</scope>
    <source>
        <strain evidence="5 6">FR1436</strain>
    </source>
</reference>
<dbReference type="InterPro" id="IPR016161">
    <property type="entry name" value="Ald_DH/histidinol_DH"/>
</dbReference>
<dbReference type="KEGG" id="ndk:I601_1601"/>
<evidence type="ECO:0000256" key="3">
    <source>
        <dbReference type="ARBA" id="ARBA00023002"/>
    </source>
</evidence>
<evidence type="ECO:0000256" key="2">
    <source>
        <dbReference type="ARBA" id="ARBA00022857"/>
    </source>
</evidence>
<dbReference type="RefSeq" id="WP_068114573.1">
    <property type="nucleotide sequence ID" value="NZ_CP015079.1"/>
</dbReference>
<dbReference type="InterPro" id="IPR044148">
    <property type="entry name" value="ALDH_GabD1-like"/>
</dbReference>
<dbReference type="CDD" id="cd07100">
    <property type="entry name" value="ALDH_SSADH1_GabD1"/>
    <property type="match status" value="1"/>
</dbReference>
<dbReference type="FunFam" id="3.40.605.10:FF:000012">
    <property type="entry name" value="NAD-dependent succinate-semialdehyde dehydrogenase"/>
    <property type="match status" value="1"/>
</dbReference>
<dbReference type="OrthoDB" id="6882680at2"/>
<name>A0A1A9GKB2_9ACTN</name>
<evidence type="ECO:0000313" key="6">
    <source>
        <dbReference type="Proteomes" id="UP000077868"/>
    </source>
</evidence>
<dbReference type="PANTHER" id="PTHR43217">
    <property type="entry name" value="SUCCINATE SEMIALDEHYDE DEHYDROGENASE [NAD(P)+] SAD"/>
    <property type="match status" value="1"/>
</dbReference>
<proteinExistence type="inferred from homology"/>